<dbReference type="Gene3D" id="3.40.50.410">
    <property type="entry name" value="von Willebrand factor, type A domain"/>
    <property type="match status" value="1"/>
</dbReference>
<keyword evidence="13" id="KW-0689">Ribosomal protein</keyword>
<keyword evidence="6" id="KW-0547">Nucleotide-binding</keyword>
<dbReference type="InterPro" id="IPR036465">
    <property type="entry name" value="vWFA_dom_sf"/>
</dbReference>
<evidence type="ECO:0000256" key="21">
    <source>
        <dbReference type="ARBA" id="ARBA00035187"/>
    </source>
</evidence>
<evidence type="ECO:0000256" key="1">
    <source>
        <dbReference type="ARBA" id="ARBA00004123"/>
    </source>
</evidence>
<dbReference type="InterPro" id="IPR005161">
    <property type="entry name" value="Ku_N"/>
</dbReference>
<dbReference type="CDD" id="cd02440">
    <property type="entry name" value="AdoMet_MTases"/>
    <property type="match status" value="1"/>
</dbReference>
<feature type="region of interest" description="Disordered" evidence="23">
    <location>
        <begin position="837"/>
        <end position="884"/>
    </location>
</feature>
<sequence>KSVTDGPIRILDVGCGVGNTTIPIIQATNDSNLFIYCCDYSKNAVELLRSDKRVPANRCHPFIPEESLDYILCVFVLSAIVPSRLKLAILNLVRLLKPGGILMVKDYGRYDLTQLRFKRDRFIDENFYRRGDGTFVSYFTTEELHGFFTQVGLERIQNIMEKRLVNKKKLLKLCCEVAKYRPLLLKLYKQRSVLNYLSKTWPAITCDEALFLLYEFTFGRLGMKRDGNDHQLTSLERKGSVDNLTLQSEASLLPRYARVNPLREQLPYVLDLLRDQGWTVRRLKKMIPPLKYRKLVARLEPLKCYIDPHIDNLLIFPRGTDLHDHILVKQGVLILQDKASCFPAFLLSPQPGSFVMDVCAAPGMKTTHLAALMKNNGKIFAFDRNAERLNLLRKMSKNANARIIQAQCVDFLQVDVNKFTQVEYALVDPPCSGSGMVKRGEFFDEFEQPNTERINSLANLQAMILKHALRLPSLRRLVYSTCSINWAENEGVIFEVLEDVEISDQNYTSEIFAFSHRLGISELDHESIVKALTNKSFFERKDVEEGALYPQPSMDEEIQIMENESNEDLREEGDVLFRHVLLSYLRAHWPLAPEEFIIAVAMHLASNEVLAQIINHLGIQHLVRTGEFPPSEETLQTALLALLASIDVTKARNFIRNFVLPRLCEVPIEDVLPFRQPFKILQDYMNKWENIVDIEPRFINSGGLSTAMPYYEIGIYANKERILGQSAGEQPWVALDLASQNALLRIWKVLDEPRVFPFKCENVYELRFEKAQKANHSLMDIVSVDTDVGLYSPEELAQDPLDPVDMTRFYQNKVNPELGLPHRKRLRHMFSYGSIMRRPRRSMMPPKKARSTENANSESEVLHGSEGPSSETEPKVTHKRATPRQGHATIVLAIDVGSTSSIKSVPDETESDLQRSLQIADWIISRKLFTDSKDQFSLVFFGHECTTDDNYSNVYVHNAEFERARVEWLHVFKNEVQTNPKCPGDYLAALFASLEQLKIHGEVGKDGMTEATVTLISNFGGLNEDDQVFEVLDSVVEAFNTVGAKLLIMYHGPDLNSSPISKSQQLGIEFVRSLLPKMDVLSYNFQESQSKLKFFIPKSITPRGQPFILELGKDFSVRVQLYVKNQEVVLQERFDPVSFSSTSTADRLEQPQILKKIRRYETVADHETSIPLAAIDSTPDVSFTSTSTINKALSSIPSGKLVQKEDIVRGYRYGSTIVTFDKAIQMMSDVPREGKQLQLIQFARKENILPQFLVSSPRYILPHKDGKGSVATREADLKSFNTLSAIVNAMLKKGVVALCRYAYNVASNPRLSCLIPKITKKENYPILIHYLMPFRDDFRYFDFPLILSEEITDYQKDLIDEYINNLMLCDSDGGNELLKKRSVHDPRIQHQCMTLREKALNPGKPVELSHEDKRALLQMLEPPKHLLEKSKHVISTMKGEFSLQIQTNKSVSFQTGGNVATTAETQIEVSQTTGDNVSRLKPILNALMEKIGK</sequence>
<dbReference type="Pfam" id="PF02735">
    <property type="entry name" value="Ku"/>
    <property type="match status" value="1"/>
</dbReference>
<dbReference type="GO" id="GO:0005524">
    <property type="term" value="F:ATP binding"/>
    <property type="evidence" value="ECO:0007669"/>
    <property type="project" value="UniProtKB-KW"/>
</dbReference>
<keyword evidence="25" id="KW-1185">Reference proteome</keyword>
<dbReference type="GO" id="GO:0070475">
    <property type="term" value="P:rRNA base methylation"/>
    <property type="evidence" value="ECO:0007669"/>
    <property type="project" value="TreeGrafter"/>
</dbReference>
<keyword evidence="5 22" id="KW-0949">S-adenosyl-L-methionine</keyword>
<keyword evidence="17" id="KW-0234">DNA repair</keyword>
<feature type="domain" description="SAM-dependent MTase RsmB/NOP-type" evidence="24">
    <location>
        <begin position="245"/>
        <end position="536"/>
    </location>
</feature>
<evidence type="ECO:0000259" key="24">
    <source>
        <dbReference type="PROSITE" id="PS51686"/>
    </source>
</evidence>
<evidence type="ECO:0000256" key="19">
    <source>
        <dbReference type="ARBA" id="ARBA00023274"/>
    </source>
</evidence>
<feature type="binding site" evidence="22">
    <location>
        <position position="383"/>
    </location>
    <ligand>
        <name>S-adenosyl-L-methionine</name>
        <dbReference type="ChEBI" id="CHEBI:59789"/>
    </ligand>
</feature>
<evidence type="ECO:0000256" key="15">
    <source>
        <dbReference type="ARBA" id="ARBA00023128"/>
    </source>
</evidence>
<dbReference type="SUPFAM" id="SSF53300">
    <property type="entry name" value="vWA-like"/>
    <property type="match status" value="1"/>
</dbReference>
<dbReference type="Gene3D" id="2.40.290.10">
    <property type="match status" value="1"/>
</dbReference>
<keyword evidence="11 22" id="KW-0694">RNA-binding</keyword>
<dbReference type="SUPFAM" id="SSF100939">
    <property type="entry name" value="SPOC domain-like"/>
    <property type="match status" value="1"/>
</dbReference>
<comment type="subcellular location">
    <subcellularLocation>
        <location evidence="2">Mitochondrion</location>
    </subcellularLocation>
    <subcellularLocation>
        <location evidence="1">Nucleus</location>
    </subcellularLocation>
</comment>
<dbReference type="Pfam" id="PF01189">
    <property type="entry name" value="Methyltr_RsmB-F"/>
    <property type="match status" value="1"/>
</dbReference>
<dbReference type="Pfam" id="PF22935">
    <property type="entry name" value="RM44_endonuclase"/>
    <property type="match status" value="1"/>
</dbReference>
<evidence type="ECO:0000313" key="25">
    <source>
        <dbReference type="Proteomes" id="UP000887561"/>
    </source>
</evidence>
<dbReference type="InterPro" id="IPR006164">
    <property type="entry name" value="DNA_bd_Ku70/Ku80"/>
</dbReference>
<evidence type="ECO:0000256" key="8">
    <source>
        <dbReference type="ARBA" id="ARBA00022801"/>
    </source>
</evidence>
<comment type="similarity">
    <text evidence="22">Belongs to the class I-like SAM-binding methyltransferase superfamily. RsmB/NOP family.</text>
</comment>
<dbReference type="Gene3D" id="3.30.70.1170">
    <property type="entry name" value="Sun protein, domain 3"/>
    <property type="match status" value="1"/>
</dbReference>
<comment type="similarity">
    <text evidence="20">Belongs to the ribonuclease III family. Mitochondrion-specific ribosomal protein mL44 subfamily.</text>
</comment>
<feature type="binding site" evidence="22">
    <location>
        <position position="410"/>
    </location>
    <ligand>
        <name>S-adenosyl-L-methionine</name>
        <dbReference type="ChEBI" id="CHEBI:59789"/>
    </ligand>
</feature>
<evidence type="ECO:0000256" key="4">
    <source>
        <dbReference type="ARBA" id="ARBA00022679"/>
    </source>
</evidence>
<dbReference type="PROSITE" id="PS51686">
    <property type="entry name" value="SAM_MT_RSMB_NOP"/>
    <property type="match status" value="1"/>
</dbReference>
<keyword evidence="10" id="KW-0067">ATP-binding</keyword>
<dbReference type="InterPro" id="IPR036389">
    <property type="entry name" value="RNase_III_sf"/>
</dbReference>
<evidence type="ECO:0000256" key="20">
    <source>
        <dbReference type="ARBA" id="ARBA00024034"/>
    </source>
</evidence>
<dbReference type="PANTHER" id="PTHR22807">
    <property type="entry name" value="NOP2 YEAST -RELATED NOL1/NOP2/FMU SUN DOMAIN-CONTAINING"/>
    <property type="match status" value="1"/>
</dbReference>
<dbReference type="SUPFAM" id="SSF69065">
    <property type="entry name" value="RNase III domain-like"/>
    <property type="match status" value="1"/>
</dbReference>
<dbReference type="WBParaSite" id="scaffold1561_cov271.g3296">
    <property type="protein sequence ID" value="scaffold1561_cov271.g3296"/>
    <property type="gene ID" value="scaffold1561_cov271.g3296"/>
</dbReference>
<dbReference type="GO" id="GO:0003725">
    <property type="term" value="F:double-stranded RNA binding"/>
    <property type="evidence" value="ECO:0007669"/>
    <property type="project" value="InterPro"/>
</dbReference>
<dbReference type="GO" id="GO:0008173">
    <property type="term" value="F:RNA methyltransferase activity"/>
    <property type="evidence" value="ECO:0007669"/>
    <property type="project" value="InterPro"/>
</dbReference>
<dbReference type="GO" id="GO:0003677">
    <property type="term" value="F:DNA binding"/>
    <property type="evidence" value="ECO:0007669"/>
    <property type="project" value="UniProtKB-KW"/>
</dbReference>
<evidence type="ECO:0000256" key="23">
    <source>
        <dbReference type="SAM" id="MobiDB-lite"/>
    </source>
</evidence>
<keyword evidence="9" id="KW-0347">Helicase</keyword>
<keyword evidence="4 22" id="KW-0808">Transferase</keyword>
<evidence type="ECO:0000256" key="9">
    <source>
        <dbReference type="ARBA" id="ARBA00022806"/>
    </source>
</evidence>
<dbReference type="InterPro" id="IPR049561">
    <property type="entry name" value="NSUN5_7_fdxn-like"/>
</dbReference>
<feature type="active site" description="Nucleophile" evidence="22">
    <location>
        <position position="482"/>
    </location>
</feature>
<evidence type="ECO:0000256" key="6">
    <source>
        <dbReference type="ARBA" id="ARBA00022741"/>
    </source>
</evidence>
<dbReference type="GO" id="GO:0004525">
    <property type="term" value="F:ribonuclease III activity"/>
    <property type="evidence" value="ECO:0007669"/>
    <property type="project" value="InterPro"/>
</dbReference>
<evidence type="ECO:0000256" key="11">
    <source>
        <dbReference type="ARBA" id="ARBA00022884"/>
    </source>
</evidence>
<dbReference type="Pfam" id="PF08242">
    <property type="entry name" value="Methyltransf_12"/>
    <property type="match status" value="1"/>
</dbReference>
<dbReference type="Gene3D" id="1.10.1600.10">
    <property type="match status" value="1"/>
</dbReference>
<evidence type="ECO:0000256" key="10">
    <source>
        <dbReference type="ARBA" id="ARBA00022840"/>
    </source>
</evidence>
<evidence type="ECO:0000256" key="13">
    <source>
        <dbReference type="ARBA" id="ARBA00022980"/>
    </source>
</evidence>
<dbReference type="Pfam" id="PF22892">
    <property type="entry name" value="DSRM_MRPL44"/>
    <property type="match status" value="1"/>
</dbReference>
<protein>
    <recommendedName>
        <fullName evidence="21">Large ribosomal subunit protein mL44</fullName>
    </recommendedName>
</protein>
<dbReference type="InterPro" id="IPR001678">
    <property type="entry name" value="MeTrfase_RsmB-F_NOP2_dom"/>
</dbReference>
<dbReference type="InterPro" id="IPR055189">
    <property type="entry name" value="RM44_endonuclase"/>
</dbReference>
<evidence type="ECO:0000313" key="26">
    <source>
        <dbReference type="WBParaSite" id="scaffold1561_cov271.g3296"/>
    </source>
</evidence>
<keyword evidence="12" id="KW-0809">Transit peptide</keyword>
<evidence type="ECO:0000256" key="5">
    <source>
        <dbReference type="ARBA" id="ARBA00022691"/>
    </source>
</evidence>
<dbReference type="GO" id="GO:1990904">
    <property type="term" value="C:ribonucleoprotein complex"/>
    <property type="evidence" value="ECO:0007669"/>
    <property type="project" value="UniProtKB-KW"/>
</dbReference>
<dbReference type="PRINTS" id="PR02008">
    <property type="entry name" value="RCMTFAMILY"/>
</dbReference>
<dbReference type="SMART" id="SM00559">
    <property type="entry name" value="Ku78"/>
    <property type="match status" value="1"/>
</dbReference>
<dbReference type="Gene3D" id="3.30.160.20">
    <property type="match status" value="1"/>
</dbReference>
<keyword evidence="18" id="KW-0539">Nucleus</keyword>
<keyword evidence="16" id="KW-0233">DNA recombination</keyword>
<evidence type="ECO:0000256" key="3">
    <source>
        <dbReference type="ARBA" id="ARBA00022603"/>
    </source>
</evidence>
<name>A0A915LSQ0_MELJA</name>
<proteinExistence type="inferred from homology"/>
<evidence type="ECO:0000256" key="16">
    <source>
        <dbReference type="ARBA" id="ARBA00023172"/>
    </source>
</evidence>
<accession>A0A915LSQ0</accession>
<dbReference type="InterPro" id="IPR016194">
    <property type="entry name" value="SPOC-like_C_dom_sf"/>
</dbReference>
<dbReference type="Gene3D" id="3.40.50.150">
    <property type="entry name" value="Vaccinia Virus protein VP39"/>
    <property type="match status" value="2"/>
</dbReference>
<dbReference type="Pfam" id="PF21148">
    <property type="entry name" value="NSUN5_fdxn-like"/>
    <property type="match status" value="1"/>
</dbReference>
<dbReference type="PANTHER" id="PTHR22807:SF4">
    <property type="entry name" value="28S RRNA (CYTOSINE-C(5))-METHYLTRANSFERASE"/>
    <property type="match status" value="1"/>
</dbReference>
<dbReference type="InterPro" id="IPR029063">
    <property type="entry name" value="SAM-dependent_MTases_sf"/>
</dbReference>
<keyword evidence="8" id="KW-0378">Hydrolase</keyword>
<organism evidence="25 26">
    <name type="scientific">Meloidogyne javanica</name>
    <name type="common">Root-knot nematode worm</name>
    <dbReference type="NCBI Taxonomy" id="6303"/>
    <lineage>
        <taxon>Eukaryota</taxon>
        <taxon>Metazoa</taxon>
        <taxon>Ecdysozoa</taxon>
        <taxon>Nematoda</taxon>
        <taxon>Chromadorea</taxon>
        <taxon>Rhabditida</taxon>
        <taxon>Tylenchina</taxon>
        <taxon>Tylenchomorpha</taxon>
        <taxon>Tylenchoidea</taxon>
        <taxon>Meloidogynidae</taxon>
        <taxon>Meloidogyninae</taxon>
        <taxon>Meloidogyne</taxon>
        <taxon>Meloidogyne incognita group</taxon>
    </lineage>
</organism>
<reference evidence="26" key="1">
    <citation type="submission" date="2022-11" db="UniProtKB">
        <authorList>
            <consortium name="WormBaseParasite"/>
        </authorList>
    </citation>
    <scope>IDENTIFICATION</scope>
</reference>
<dbReference type="InterPro" id="IPR049560">
    <property type="entry name" value="MeTrfase_RsmB-F_NOP2_cat"/>
</dbReference>
<dbReference type="GO" id="GO:0005739">
    <property type="term" value="C:mitochondrion"/>
    <property type="evidence" value="ECO:0007669"/>
    <property type="project" value="UniProtKB-SubCell"/>
</dbReference>
<comment type="caution">
    <text evidence="22">Lacks conserved residue(s) required for the propagation of feature annotation.</text>
</comment>
<evidence type="ECO:0000256" key="22">
    <source>
        <dbReference type="PROSITE-ProRule" id="PRU01023"/>
    </source>
</evidence>
<keyword evidence="3 22" id="KW-0489">Methyltransferase</keyword>
<dbReference type="Pfam" id="PF03731">
    <property type="entry name" value="Ku_N"/>
    <property type="match status" value="1"/>
</dbReference>
<dbReference type="InterPro" id="IPR023267">
    <property type="entry name" value="RCMT"/>
</dbReference>
<evidence type="ECO:0000256" key="18">
    <source>
        <dbReference type="ARBA" id="ARBA00023242"/>
    </source>
</evidence>
<dbReference type="InterPro" id="IPR013217">
    <property type="entry name" value="Methyltransf_12"/>
</dbReference>
<dbReference type="Proteomes" id="UP000887561">
    <property type="component" value="Unplaced"/>
</dbReference>
<dbReference type="SUPFAM" id="SSF53335">
    <property type="entry name" value="S-adenosyl-L-methionine-dependent methyltransferases"/>
    <property type="match status" value="2"/>
</dbReference>
<dbReference type="GO" id="GO:0005840">
    <property type="term" value="C:ribosome"/>
    <property type="evidence" value="ECO:0007669"/>
    <property type="project" value="UniProtKB-KW"/>
</dbReference>
<evidence type="ECO:0000256" key="12">
    <source>
        <dbReference type="ARBA" id="ARBA00022946"/>
    </source>
</evidence>
<dbReference type="GO" id="GO:0004386">
    <property type="term" value="F:helicase activity"/>
    <property type="evidence" value="ECO:0007669"/>
    <property type="project" value="UniProtKB-KW"/>
</dbReference>
<dbReference type="InterPro" id="IPR044444">
    <property type="entry name" value="Ribosomal_mL44_DSRM_metazoa"/>
</dbReference>
<evidence type="ECO:0000256" key="2">
    <source>
        <dbReference type="ARBA" id="ARBA00004173"/>
    </source>
</evidence>
<evidence type="ECO:0000256" key="17">
    <source>
        <dbReference type="ARBA" id="ARBA00023204"/>
    </source>
</evidence>
<dbReference type="GO" id="GO:0006303">
    <property type="term" value="P:double-strand break repair via nonhomologous end joining"/>
    <property type="evidence" value="ECO:0007669"/>
    <property type="project" value="InterPro"/>
</dbReference>
<keyword evidence="7" id="KW-0227">DNA damage</keyword>
<evidence type="ECO:0000256" key="14">
    <source>
        <dbReference type="ARBA" id="ARBA00023125"/>
    </source>
</evidence>
<feature type="binding site" evidence="22">
    <location>
        <position position="428"/>
    </location>
    <ligand>
        <name>S-adenosyl-L-methionine</name>
        <dbReference type="ChEBI" id="CHEBI:59789"/>
    </ligand>
</feature>
<evidence type="ECO:0000256" key="7">
    <source>
        <dbReference type="ARBA" id="ARBA00022763"/>
    </source>
</evidence>
<dbReference type="GO" id="GO:0005730">
    <property type="term" value="C:nucleolus"/>
    <property type="evidence" value="ECO:0007669"/>
    <property type="project" value="TreeGrafter"/>
</dbReference>
<keyword evidence="15" id="KW-0496">Mitochondrion</keyword>
<dbReference type="GO" id="GO:0006310">
    <property type="term" value="P:DNA recombination"/>
    <property type="evidence" value="ECO:0007669"/>
    <property type="project" value="UniProtKB-KW"/>
</dbReference>
<keyword evidence="14" id="KW-0238">DNA-binding</keyword>
<keyword evidence="19" id="KW-0687">Ribonucleoprotein</keyword>